<evidence type="ECO:0000256" key="1">
    <source>
        <dbReference type="SAM" id="MobiDB-lite"/>
    </source>
</evidence>
<dbReference type="EMBL" id="JFBX01000030">
    <property type="protein sequence ID" value="KXH53012.1"/>
    <property type="molecule type" value="Genomic_DNA"/>
</dbReference>
<proteinExistence type="predicted"/>
<comment type="caution">
    <text evidence="2">The sequence shown here is derived from an EMBL/GenBank/DDBJ whole genome shotgun (WGS) entry which is preliminary data.</text>
</comment>
<dbReference type="GO" id="GO:0008270">
    <property type="term" value="F:zinc ion binding"/>
    <property type="evidence" value="ECO:0007669"/>
    <property type="project" value="InterPro"/>
</dbReference>
<dbReference type="SUPFAM" id="SSF57756">
    <property type="entry name" value="Retrovirus zinc finger-like domains"/>
    <property type="match status" value="1"/>
</dbReference>
<gene>
    <name evidence="2" type="ORF">CSIM01_10950</name>
</gene>
<keyword evidence="3" id="KW-1185">Reference proteome</keyword>
<feature type="compositionally biased region" description="Low complexity" evidence="1">
    <location>
        <begin position="252"/>
        <end position="262"/>
    </location>
</feature>
<organism evidence="2 3">
    <name type="scientific">Colletotrichum simmondsii</name>
    <dbReference type="NCBI Taxonomy" id="703756"/>
    <lineage>
        <taxon>Eukaryota</taxon>
        <taxon>Fungi</taxon>
        <taxon>Dikarya</taxon>
        <taxon>Ascomycota</taxon>
        <taxon>Pezizomycotina</taxon>
        <taxon>Sordariomycetes</taxon>
        <taxon>Hypocreomycetidae</taxon>
        <taxon>Glomerellales</taxon>
        <taxon>Glomerellaceae</taxon>
        <taxon>Colletotrichum</taxon>
        <taxon>Colletotrichum acutatum species complex</taxon>
    </lineage>
</organism>
<feature type="compositionally biased region" description="Pro residues" evidence="1">
    <location>
        <begin position="89"/>
        <end position="147"/>
    </location>
</feature>
<evidence type="ECO:0000313" key="3">
    <source>
        <dbReference type="Proteomes" id="UP000070328"/>
    </source>
</evidence>
<dbReference type="Proteomes" id="UP000070328">
    <property type="component" value="Unassembled WGS sequence"/>
</dbReference>
<evidence type="ECO:0000313" key="2">
    <source>
        <dbReference type="EMBL" id="KXH53012.1"/>
    </source>
</evidence>
<reference evidence="2 3" key="1">
    <citation type="submission" date="2014-02" db="EMBL/GenBank/DDBJ databases">
        <title>The genome sequence of Colletotrichum simmondsii CBS122122.</title>
        <authorList>
            <person name="Baroncelli R."/>
            <person name="Thon M.R."/>
        </authorList>
    </citation>
    <scope>NUCLEOTIDE SEQUENCE [LARGE SCALE GENOMIC DNA]</scope>
    <source>
        <strain evidence="2 3">CBS122122</strain>
    </source>
</reference>
<name>A0A135TY53_9PEZI</name>
<accession>A0A135TY53</accession>
<feature type="compositionally biased region" description="Basic residues" evidence="1">
    <location>
        <begin position="240"/>
        <end position="251"/>
    </location>
</feature>
<protein>
    <submittedName>
        <fullName evidence="2">Uncharacterized protein</fullName>
    </submittedName>
</protein>
<dbReference type="AlphaFoldDB" id="A0A135TY53"/>
<dbReference type="InterPro" id="IPR036875">
    <property type="entry name" value="Znf_CCHC_sf"/>
</dbReference>
<feature type="region of interest" description="Disordered" evidence="1">
    <location>
        <begin position="69"/>
        <end position="270"/>
    </location>
</feature>
<sequence length="463" mass="51790">MFGRLQVTADADGISQVTNKRSDQAVVDFIADDVFASYGPREQTYKMLDKMMEHGNGEVFTCVVRFSGPPSSQSRGPEVPGISAIPSSDVPPAPSGMPPPPALSGMPPPPTPLEPPLLPPLEPPPPMPLEPPPPTSLESVPPLPPSPKQVTTESADRFSRALSIQIKSEISPGVEETGRQAEGSDCQVARPAGPETVRQAPAQDKDRQVAQRFGMDDPLPSRESLGDMAIVPASESRPQQSRRQKNKRSRNNNRGQPNNNNRHVYKPRPDPNTHILFQRMGPREPYDFQQRNEQCANIICGSCSARGHHLLDCVWPDARGDLVGCPFCNTKEHVMDLCPQNPSFDDWGWAYILIYRRANKPLLRTTRSWFHYAQIGHRFTSAHALDLKTAAEWTHVLSKGFPWTRAFGQNLVRPHNLSRGPWVRYDYRNDSASQNQLKRDPETMNSYVVFSNLDLMDERFNPR</sequence>
<dbReference type="GO" id="GO:0003676">
    <property type="term" value="F:nucleic acid binding"/>
    <property type="evidence" value="ECO:0007669"/>
    <property type="project" value="InterPro"/>
</dbReference>
<dbReference type="OrthoDB" id="4851152at2759"/>